<keyword evidence="10" id="KW-1185">Reference proteome</keyword>
<comment type="cofactor">
    <cofactor evidence="1">
        <name>[4Fe-4S] cluster</name>
        <dbReference type="ChEBI" id="CHEBI:49883"/>
    </cofactor>
</comment>
<dbReference type="SUPFAM" id="SSF102114">
    <property type="entry name" value="Radical SAM enzymes"/>
    <property type="match status" value="1"/>
</dbReference>
<sequence length="819" mass="91431">MNSASHLFSRPRASSGQKPAADAVLSDLNPDTILAARERGHAWMGHDWPLDAWELESEVGALVACDLRLDAPISVFEHRLAAALRRTSLDPRVIWGLSCEAGHLARRLSALEEGERVHCRIGPVRALVTDEEARQGVTLFLPFCRAFSERKPLLLTWEGTPAAEVADLLFADAADPHAVMLRLQVPTPPASEPAPIESGALDPADVVLVNMPFGSVRWPSLGLSLLQSALDPYDVVIEHFSIHLARLLGLETYQWLSFGKPENKTLLAEWLFRPCLFPDRTRPGDAFFRAMNADVPLLPYNVFRDISAVTDLLDGFLDACAEEILARRPTIVGFTSIFQQQVASLALAKRLAQRRPDLYILFGGANVEGVMGLETLRQFPFIDAVVNGEADHVVRDLVSAVMAGREPEGIAGVFTRAWLRQAGDALPQNPPSAPLVRRMDDLPLPRFDSFFRSWRRHFPGRAKLRLKLLFESSRGCWWGERNHCTFCGMNGLGMTYRSKSPDRTIDELKRLADLYPDRPVVSVDNILDWKYFRNLLPRLAESDLELELFYEVKANMKKAQLRLLKKAGIGEIQPGIESLSSHVLHIMRKGVSALQNVQLLKWCRVLGIKVNWNFLYGFPGETNEDYAELLRILPTIVHLPPPLTVTRIRMDRFSPNFHEAEALGFAAVEPAASYGHIYPFEADTLSNLAYYFDYEYRAARDPEAQAQPLREAIAFWKDHAEASMLLSLDKGDHMMIFDRRPNATLPLHTLDATQRALYLACDGIKGLKHLCGVAAEAEGRPVSEEEVLERLREPLAAGLMLREGQSLLSLGIGSEGEGA</sequence>
<dbReference type="AlphaFoldDB" id="A0A8A4TKH4"/>
<dbReference type="Pfam" id="PF04055">
    <property type="entry name" value="Radical_SAM"/>
    <property type="match status" value="1"/>
</dbReference>
<dbReference type="Gene3D" id="3.80.30.20">
    <property type="entry name" value="tm_1862 like domain"/>
    <property type="match status" value="1"/>
</dbReference>
<dbReference type="SFLD" id="SFLDG01082">
    <property type="entry name" value="B12-binding_domain_containing"/>
    <property type="match status" value="1"/>
</dbReference>
<evidence type="ECO:0000259" key="7">
    <source>
        <dbReference type="PROSITE" id="PS51332"/>
    </source>
</evidence>
<dbReference type="SFLD" id="SFLDF00324">
    <property type="entry name" value="bacteriocin_maturation"/>
    <property type="match status" value="1"/>
</dbReference>
<evidence type="ECO:0000313" key="9">
    <source>
        <dbReference type="EMBL" id="QTD50083.1"/>
    </source>
</evidence>
<dbReference type="InterPro" id="IPR006638">
    <property type="entry name" value="Elp3/MiaA/NifB-like_rSAM"/>
</dbReference>
<dbReference type="GO" id="GO:0003824">
    <property type="term" value="F:catalytic activity"/>
    <property type="evidence" value="ECO:0007669"/>
    <property type="project" value="InterPro"/>
</dbReference>
<dbReference type="InterPro" id="IPR058240">
    <property type="entry name" value="rSAM_sf"/>
</dbReference>
<dbReference type="SMART" id="SM00729">
    <property type="entry name" value="Elp3"/>
    <property type="match status" value="1"/>
</dbReference>
<dbReference type="KEGG" id="scor:J3U87_31245"/>
<reference evidence="9" key="1">
    <citation type="submission" date="2021-03" db="EMBL/GenBank/DDBJ databases">
        <title>Acanthopleuribacteraceae sp. M133.</title>
        <authorList>
            <person name="Wang G."/>
        </authorList>
    </citation>
    <scope>NUCLEOTIDE SEQUENCE</scope>
    <source>
        <strain evidence="9">M133</strain>
    </source>
</reference>
<dbReference type="Gene3D" id="3.40.50.280">
    <property type="entry name" value="Cobalamin-binding domain"/>
    <property type="match status" value="1"/>
</dbReference>
<dbReference type="PROSITE" id="PS51918">
    <property type="entry name" value="RADICAL_SAM"/>
    <property type="match status" value="1"/>
</dbReference>
<proteinExistence type="predicted"/>
<dbReference type="InterPro" id="IPR051198">
    <property type="entry name" value="BchE-like"/>
</dbReference>
<dbReference type="CDD" id="cd01335">
    <property type="entry name" value="Radical_SAM"/>
    <property type="match status" value="1"/>
</dbReference>
<dbReference type="Proteomes" id="UP000663929">
    <property type="component" value="Chromosome"/>
</dbReference>
<evidence type="ECO:0000256" key="6">
    <source>
        <dbReference type="SAM" id="MobiDB-lite"/>
    </source>
</evidence>
<dbReference type="RefSeq" id="WP_237379713.1">
    <property type="nucleotide sequence ID" value="NZ_CP071793.1"/>
</dbReference>
<dbReference type="SFLD" id="SFLDS00029">
    <property type="entry name" value="Radical_SAM"/>
    <property type="match status" value="1"/>
</dbReference>
<dbReference type="InterPro" id="IPR006158">
    <property type="entry name" value="Cobalamin-bd"/>
</dbReference>
<evidence type="ECO:0000256" key="1">
    <source>
        <dbReference type="ARBA" id="ARBA00001966"/>
    </source>
</evidence>
<keyword evidence="5" id="KW-0411">Iron-sulfur</keyword>
<organism evidence="9 10">
    <name type="scientific">Sulfidibacter corallicola</name>
    <dbReference type="NCBI Taxonomy" id="2818388"/>
    <lineage>
        <taxon>Bacteria</taxon>
        <taxon>Pseudomonadati</taxon>
        <taxon>Acidobacteriota</taxon>
        <taxon>Holophagae</taxon>
        <taxon>Acanthopleuribacterales</taxon>
        <taxon>Acanthopleuribacteraceae</taxon>
        <taxon>Sulfidibacter</taxon>
    </lineage>
</organism>
<accession>A0A8A4TKH4</accession>
<evidence type="ECO:0000256" key="5">
    <source>
        <dbReference type="ARBA" id="ARBA00023014"/>
    </source>
</evidence>
<dbReference type="EMBL" id="CP071793">
    <property type="protein sequence ID" value="QTD50083.1"/>
    <property type="molecule type" value="Genomic_DNA"/>
</dbReference>
<keyword evidence="2" id="KW-0949">S-adenosyl-L-methionine</keyword>
<protein>
    <submittedName>
        <fullName evidence="9">RiPP maturation radical SAM C-methyltransferase</fullName>
    </submittedName>
</protein>
<dbReference type="InterPro" id="IPR007197">
    <property type="entry name" value="rSAM"/>
</dbReference>
<dbReference type="InterPro" id="IPR023984">
    <property type="entry name" value="rSAM_ocin_1"/>
</dbReference>
<evidence type="ECO:0000256" key="3">
    <source>
        <dbReference type="ARBA" id="ARBA00022723"/>
    </source>
</evidence>
<feature type="compositionally biased region" description="Polar residues" evidence="6">
    <location>
        <begin position="1"/>
        <end position="17"/>
    </location>
</feature>
<feature type="domain" description="Radical SAM core" evidence="8">
    <location>
        <begin position="462"/>
        <end position="681"/>
    </location>
</feature>
<evidence type="ECO:0000259" key="8">
    <source>
        <dbReference type="PROSITE" id="PS51918"/>
    </source>
</evidence>
<gene>
    <name evidence="9" type="ORF">J3U87_31245</name>
</gene>
<dbReference type="GO" id="GO:0031419">
    <property type="term" value="F:cobalamin binding"/>
    <property type="evidence" value="ECO:0007669"/>
    <property type="project" value="InterPro"/>
</dbReference>
<feature type="domain" description="B12-binding" evidence="7">
    <location>
        <begin position="262"/>
        <end position="408"/>
    </location>
</feature>
<evidence type="ECO:0000256" key="2">
    <source>
        <dbReference type="ARBA" id="ARBA00022691"/>
    </source>
</evidence>
<dbReference type="NCBIfam" id="TIGR03975">
    <property type="entry name" value="rSAM_ocin_1"/>
    <property type="match status" value="1"/>
</dbReference>
<dbReference type="PROSITE" id="PS51332">
    <property type="entry name" value="B12_BINDING"/>
    <property type="match status" value="1"/>
</dbReference>
<evidence type="ECO:0000313" key="10">
    <source>
        <dbReference type="Proteomes" id="UP000663929"/>
    </source>
</evidence>
<dbReference type="GO" id="GO:0046872">
    <property type="term" value="F:metal ion binding"/>
    <property type="evidence" value="ECO:0007669"/>
    <property type="project" value="UniProtKB-KW"/>
</dbReference>
<keyword evidence="3" id="KW-0479">Metal-binding</keyword>
<name>A0A8A4TKH4_SULCO</name>
<feature type="region of interest" description="Disordered" evidence="6">
    <location>
        <begin position="1"/>
        <end position="22"/>
    </location>
</feature>
<dbReference type="GO" id="GO:0051536">
    <property type="term" value="F:iron-sulfur cluster binding"/>
    <property type="evidence" value="ECO:0007669"/>
    <property type="project" value="UniProtKB-KW"/>
</dbReference>
<dbReference type="PANTHER" id="PTHR43409">
    <property type="entry name" value="ANAEROBIC MAGNESIUM-PROTOPORPHYRIN IX MONOMETHYL ESTER CYCLASE-RELATED"/>
    <property type="match status" value="1"/>
</dbReference>
<dbReference type="InterPro" id="IPR023404">
    <property type="entry name" value="rSAM_horseshoe"/>
</dbReference>
<dbReference type="PANTHER" id="PTHR43409:SF7">
    <property type="entry name" value="BLL1977 PROTEIN"/>
    <property type="match status" value="1"/>
</dbReference>
<evidence type="ECO:0000256" key="4">
    <source>
        <dbReference type="ARBA" id="ARBA00023004"/>
    </source>
</evidence>
<keyword evidence="4" id="KW-0408">Iron</keyword>
<dbReference type="GO" id="GO:0005829">
    <property type="term" value="C:cytosol"/>
    <property type="evidence" value="ECO:0007669"/>
    <property type="project" value="TreeGrafter"/>
</dbReference>